<dbReference type="RefSeq" id="WP_084031281.1">
    <property type="nucleotide sequence ID" value="NZ_LQPE01000026.1"/>
</dbReference>
<dbReference type="EMBL" id="LQPE01000026">
    <property type="protein sequence ID" value="ORW09098.1"/>
    <property type="molecule type" value="Genomic_DNA"/>
</dbReference>
<evidence type="ECO:0000256" key="1">
    <source>
        <dbReference type="SAM" id="SignalP"/>
    </source>
</evidence>
<organism evidence="3 4">
    <name type="scientific">Mycobacterium kyorinense</name>
    <dbReference type="NCBI Taxonomy" id="487514"/>
    <lineage>
        <taxon>Bacteria</taxon>
        <taxon>Bacillati</taxon>
        <taxon>Actinomycetota</taxon>
        <taxon>Actinomycetes</taxon>
        <taxon>Mycobacteriales</taxon>
        <taxon>Mycobacteriaceae</taxon>
        <taxon>Mycobacterium</taxon>
    </lineage>
</organism>
<dbReference type="Proteomes" id="UP000193487">
    <property type="component" value="Unassembled WGS sequence"/>
</dbReference>
<dbReference type="PANTHER" id="PTHR24094">
    <property type="entry name" value="SECRETED PROTEIN"/>
    <property type="match status" value="1"/>
</dbReference>
<gene>
    <name evidence="3" type="ORF">AWC14_22060</name>
</gene>
<keyword evidence="4" id="KW-1185">Reference proteome</keyword>
<evidence type="ECO:0000313" key="4">
    <source>
        <dbReference type="Proteomes" id="UP000193487"/>
    </source>
</evidence>
<keyword evidence="1" id="KW-0732">Signal</keyword>
<feature type="chain" id="PRO_5039237742" description="GmrSD restriction endonucleases C-terminal domain-containing protein" evidence="1">
    <location>
        <begin position="16"/>
        <end position="235"/>
    </location>
</feature>
<protein>
    <recommendedName>
        <fullName evidence="2">GmrSD restriction endonucleases C-terminal domain-containing protein</fullName>
    </recommendedName>
</protein>
<dbReference type="OrthoDB" id="5196645at2"/>
<dbReference type="InterPro" id="IPR011089">
    <property type="entry name" value="GmrSD_C"/>
</dbReference>
<dbReference type="Pfam" id="PF07510">
    <property type="entry name" value="GmrSD_C"/>
    <property type="match status" value="1"/>
</dbReference>
<dbReference type="PANTHER" id="PTHR24094:SF15">
    <property type="entry name" value="AMP-DEPENDENT SYNTHETASE_LIGASE DOMAIN-CONTAINING PROTEIN-RELATED"/>
    <property type="match status" value="1"/>
</dbReference>
<evidence type="ECO:0000259" key="2">
    <source>
        <dbReference type="Pfam" id="PF07510"/>
    </source>
</evidence>
<proteinExistence type="predicted"/>
<evidence type="ECO:0000313" key="3">
    <source>
        <dbReference type="EMBL" id="ORW09098.1"/>
    </source>
</evidence>
<feature type="signal peptide" evidence="1">
    <location>
        <begin position="1"/>
        <end position="15"/>
    </location>
</feature>
<dbReference type="AlphaFoldDB" id="A0A1X1YDB4"/>
<reference evidence="3 4" key="1">
    <citation type="submission" date="2016-01" db="EMBL/GenBank/DDBJ databases">
        <title>The new phylogeny of the genus Mycobacterium.</title>
        <authorList>
            <person name="Tarcisio F."/>
            <person name="Conor M."/>
            <person name="Antonella G."/>
            <person name="Elisabetta G."/>
            <person name="Giulia F.S."/>
            <person name="Sara T."/>
            <person name="Anna F."/>
            <person name="Clotilde B."/>
            <person name="Roberto B."/>
            <person name="Veronica D.S."/>
            <person name="Fabio R."/>
            <person name="Monica P."/>
            <person name="Olivier J."/>
            <person name="Enrico T."/>
            <person name="Nicola S."/>
        </authorList>
    </citation>
    <scope>NUCLEOTIDE SEQUENCE [LARGE SCALE GENOMIC DNA]</scope>
    <source>
        <strain evidence="3 4">DSM 45166</strain>
    </source>
</reference>
<sequence>MKLRHISLAAAVASAAVVGWTTLGGGEHQARSTDHPAPAASGSGVRELLAKVTIVEELTQVPGYERGCGIDRTTKHKEACVFGPAWNDPTDHSGCDTRSRVLRAQLQDAAFKPGTNGCKPVSGWLIDPYTGQRITVQQTNIDHIYPLARAWSAGAWNWDLRQRQIFANDPSNLVAVSAAANKQKGDLGLDHWLPSNQGDRCNYVRQYLSTAVKYRLEITVGDRAAALNACTGGGT</sequence>
<name>A0A1X1YDB4_9MYCO</name>
<comment type="caution">
    <text evidence="3">The sequence shown here is derived from an EMBL/GenBank/DDBJ whole genome shotgun (WGS) entry which is preliminary data.</text>
</comment>
<accession>A0A1X1YDB4</accession>
<feature type="domain" description="GmrSD restriction endonucleases C-terminal" evidence="2">
    <location>
        <begin position="97"/>
        <end position="219"/>
    </location>
</feature>